<dbReference type="EMBL" id="LAZR01035142">
    <property type="protein sequence ID" value="KKL28306.1"/>
    <property type="molecule type" value="Genomic_DNA"/>
</dbReference>
<gene>
    <name evidence="1" type="ORF">LCGC14_2376420</name>
</gene>
<name>A0A0F9EEN9_9ZZZZ</name>
<organism evidence="1">
    <name type="scientific">marine sediment metagenome</name>
    <dbReference type="NCBI Taxonomy" id="412755"/>
    <lineage>
        <taxon>unclassified sequences</taxon>
        <taxon>metagenomes</taxon>
        <taxon>ecological metagenomes</taxon>
    </lineage>
</organism>
<comment type="caution">
    <text evidence="1">The sequence shown here is derived from an EMBL/GenBank/DDBJ whole genome shotgun (WGS) entry which is preliminary data.</text>
</comment>
<reference evidence="1" key="1">
    <citation type="journal article" date="2015" name="Nature">
        <title>Complex archaea that bridge the gap between prokaryotes and eukaryotes.</title>
        <authorList>
            <person name="Spang A."/>
            <person name="Saw J.H."/>
            <person name="Jorgensen S.L."/>
            <person name="Zaremba-Niedzwiedzka K."/>
            <person name="Martijn J."/>
            <person name="Lind A.E."/>
            <person name="van Eijk R."/>
            <person name="Schleper C."/>
            <person name="Guy L."/>
            <person name="Ettema T.J."/>
        </authorList>
    </citation>
    <scope>NUCLEOTIDE SEQUENCE</scope>
</reference>
<accession>A0A0F9EEN9</accession>
<protein>
    <submittedName>
        <fullName evidence="1">Uncharacterized protein</fullName>
    </submittedName>
</protein>
<dbReference type="AlphaFoldDB" id="A0A0F9EEN9"/>
<evidence type="ECO:0000313" key="1">
    <source>
        <dbReference type="EMBL" id="KKL28306.1"/>
    </source>
</evidence>
<proteinExistence type="predicted"/>
<sequence length="74" mass="8036">MSQARAMIKPFLTPYITITGTGIGMGMGRTVRHSAYRYGPDYSGTFSNSQFSVSIFNLTKTLAHFVTGGRDGPL</sequence>